<evidence type="ECO:0000256" key="1">
    <source>
        <dbReference type="SAM" id="MobiDB-lite"/>
    </source>
</evidence>
<evidence type="ECO:0000313" key="2">
    <source>
        <dbReference type="EMBL" id="OHV18176.1"/>
    </source>
</evidence>
<dbReference type="AlphaFoldDB" id="A0A1S1PAD3"/>
<feature type="region of interest" description="Disordered" evidence="1">
    <location>
        <begin position="18"/>
        <end position="39"/>
    </location>
</feature>
<protein>
    <submittedName>
        <fullName evidence="2">Uncharacterized protein</fullName>
    </submittedName>
</protein>
<dbReference type="Proteomes" id="UP000180215">
    <property type="component" value="Unassembled WGS sequence"/>
</dbReference>
<name>A0A1S1PAD3_METEX</name>
<dbReference type="EMBL" id="MNAO01000005">
    <property type="protein sequence ID" value="OHV18176.1"/>
    <property type="molecule type" value="Genomic_DNA"/>
</dbReference>
<proteinExistence type="predicted"/>
<accession>A0A1S1PAD3</accession>
<evidence type="ECO:0000313" key="3">
    <source>
        <dbReference type="Proteomes" id="UP000180215"/>
    </source>
</evidence>
<gene>
    <name evidence="2" type="ORF">BK022_01115</name>
</gene>
<comment type="caution">
    <text evidence="2">The sequence shown here is derived from an EMBL/GenBank/DDBJ whole genome shotgun (WGS) entry which is preliminary data.</text>
</comment>
<organism evidence="2 3">
    <name type="scientific">Methylorubrum extorquens</name>
    <name type="common">Methylobacterium dichloromethanicum</name>
    <name type="synonym">Methylobacterium extorquens</name>
    <dbReference type="NCBI Taxonomy" id="408"/>
    <lineage>
        <taxon>Bacteria</taxon>
        <taxon>Pseudomonadati</taxon>
        <taxon>Pseudomonadota</taxon>
        <taxon>Alphaproteobacteria</taxon>
        <taxon>Hyphomicrobiales</taxon>
        <taxon>Methylobacteriaceae</taxon>
        <taxon>Methylorubrum</taxon>
    </lineage>
</organism>
<reference evidence="2 3" key="1">
    <citation type="submission" date="2016-10" db="EMBL/GenBank/DDBJ databases">
        <title>Draft genome sequence of Methylobacterium extorquens CP3, a seed endophyte of Crotalaria pumila with plant growth-promoting and metal tolerance properties.</title>
        <authorList>
            <person name="Sanchez-Lopez A.S."/>
            <person name="Van Hamme J.D."/>
            <person name="Thijs S."/>
            <person name="Mcammond B.M."/>
            <person name="Stevens V."/>
            <person name="Gonzalez-Chavez M.D.C."/>
            <person name="Vangronsveld J."/>
        </authorList>
    </citation>
    <scope>NUCLEOTIDE SEQUENCE [LARGE SCALE GENOMIC DNA]</scope>
    <source>
        <strain evidence="2 3">CP3</strain>
    </source>
</reference>
<sequence length="59" mass="7056">MLTNSIIGMVRRRWRSERPFEGSTKESLERKIQSGAVREDVKEQARRELQLRKDQRLIS</sequence>